<dbReference type="NCBIfam" id="TIGR03519">
    <property type="entry name" value="T9SS_PorP_fam"/>
    <property type="match status" value="1"/>
</dbReference>
<dbReference type="InterPro" id="IPR019861">
    <property type="entry name" value="PorP/SprF_Bacteroidetes"/>
</dbReference>
<dbReference type="RefSeq" id="WP_220429216.1">
    <property type="nucleotide sequence ID" value="NZ_CP041345.1"/>
</dbReference>
<organism evidence="1 2">
    <name type="scientific">Tenuifilum thalassicum</name>
    <dbReference type="NCBI Taxonomy" id="2590900"/>
    <lineage>
        <taxon>Bacteria</taxon>
        <taxon>Pseudomonadati</taxon>
        <taxon>Bacteroidota</taxon>
        <taxon>Bacteroidia</taxon>
        <taxon>Bacteroidales</taxon>
        <taxon>Tenuifilaceae</taxon>
        <taxon>Tenuifilum</taxon>
    </lineage>
</organism>
<dbReference type="KEGG" id="ttz:FHG85_00735"/>
<evidence type="ECO:0000313" key="1">
    <source>
        <dbReference type="EMBL" id="QKG78852.1"/>
    </source>
</evidence>
<accession>A0A7D3XC81</accession>
<dbReference type="EMBL" id="CP041345">
    <property type="protein sequence ID" value="QKG78852.1"/>
    <property type="molecule type" value="Genomic_DNA"/>
</dbReference>
<name>A0A7D3XC81_9BACT</name>
<evidence type="ECO:0000313" key="2">
    <source>
        <dbReference type="Proteomes" id="UP000500961"/>
    </source>
</evidence>
<proteinExistence type="predicted"/>
<dbReference type="Pfam" id="PF11751">
    <property type="entry name" value="PorP_SprF"/>
    <property type="match status" value="1"/>
</dbReference>
<keyword evidence="2" id="KW-1185">Reference proteome</keyword>
<dbReference type="Proteomes" id="UP000500961">
    <property type="component" value="Chromosome"/>
</dbReference>
<protein>
    <submittedName>
        <fullName evidence="1">Type IX secretion system membrane protein PorP/SprF</fullName>
    </submittedName>
</protein>
<gene>
    <name evidence="1" type="ORF">FHG85_00735</name>
</gene>
<dbReference type="AlphaFoldDB" id="A0A7D3XC81"/>
<sequence length="317" mass="35303">MRRVTVNKISFFLLMLILPVLSVFSQQDPQFNQILFNPLSINPGFAGSQKNMIGVGAINRIQWSGFGEGAPLTTNLGINAPIAPFGFKSGVGLSILNDRFGFNSDIGLNLSYAARFNIKKVDGNLGVGVGVGFINNSINPTWNYPAGGTDDAIPDQKESSINLDLSAGLFYNTDYMFFGVSALHINETKMNKAPLSARYTRQFYLTGGYIIDFAGNNWQYEPSVLIHTDLKMNKLAINSIVRYNKKFWGGVSYRVAEALTAMVGFELFNGVKIGYAYEFSLTKISKYNDGSHEFYVGYNFQLKKEKPPQQYKSLRFL</sequence>
<reference evidence="1 2" key="1">
    <citation type="submission" date="2019-07" db="EMBL/GenBank/DDBJ databases">
        <title>Thalassofilum flectens gen. nov., sp. nov., a novel moderate thermophilic anaerobe from a shallow sea hot spring in Kunashir Island (Russia), representing a new family in the order Bacteroidales, and proposal of Thalassofilacea fam. nov.</title>
        <authorList>
            <person name="Kochetkova T.V."/>
            <person name="Podosokorskaya O.A."/>
            <person name="Novikov A."/>
            <person name="Elcheninov A.G."/>
            <person name="Toshchakov S.V."/>
            <person name="Kublanov I.V."/>
        </authorList>
    </citation>
    <scope>NUCLEOTIDE SEQUENCE [LARGE SCALE GENOMIC DNA]</scope>
    <source>
        <strain evidence="1 2">38-H</strain>
    </source>
</reference>